<gene>
    <name evidence="2" type="ORF">CMUS01_01248</name>
</gene>
<dbReference type="AlphaFoldDB" id="A0A8H6NXA1"/>
<feature type="region of interest" description="Disordered" evidence="1">
    <location>
        <begin position="53"/>
        <end position="85"/>
    </location>
</feature>
<evidence type="ECO:0000256" key="1">
    <source>
        <dbReference type="SAM" id="MobiDB-lite"/>
    </source>
</evidence>
<keyword evidence="3" id="KW-1185">Reference proteome</keyword>
<name>A0A8H6NXA1_9PEZI</name>
<dbReference type="EMBL" id="WIGM01000020">
    <property type="protein sequence ID" value="KAF6844279.1"/>
    <property type="molecule type" value="Genomic_DNA"/>
</dbReference>
<accession>A0A8H6NXA1</accession>
<organism evidence="2 3">
    <name type="scientific">Colletotrichum musicola</name>
    <dbReference type="NCBI Taxonomy" id="2175873"/>
    <lineage>
        <taxon>Eukaryota</taxon>
        <taxon>Fungi</taxon>
        <taxon>Dikarya</taxon>
        <taxon>Ascomycota</taxon>
        <taxon>Pezizomycotina</taxon>
        <taxon>Sordariomycetes</taxon>
        <taxon>Hypocreomycetidae</taxon>
        <taxon>Glomerellales</taxon>
        <taxon>Glomerellaceae</taxon>
        <taxon>Colletotrichum</taxon>
        <taxon>Colletotrichum orchidearum species complex</taxon>
    </lineage>
</organism>
<proteinExistence type="predicted"/>
<comment type="caution">
    <text evidence="2">The sequence shown here is derived from an EMBL/GenBank/DDBJ whole genome shotgun (WGS) entry which is preliminary data.</text>
</comment>
<reference evidence="2" key="1">
    <citation type="journal article" date="2020" name="Phytopathology">
        <title>Genome Sequence Resources of Colletotrichum truncatum, C. plurivorum, C. musicola, and C. sojae: Four Species Pathogenic to Soybean (Glycine max).</title>
        <authorList>
            <person name="Rogerio F."/>
            <person name="Boufleur T.R."/>
            <person name="Ciampi-Guillardi M."/>
            <person name="Sukno S.A."/>
            <person name="Thon M.R."/>
            <person name="Massola Junior N.S."/>
            <person name="Baroncelli R."/>
        </authorList>
    </citation>
    <scope>NUCLEOTIDE SEQUENCE</scope>
    <source>
        <strain evidence="2">LFN0074</strain>
    </source>
</reference>
<protein>
    <submittedName>
        <fullName evidence="2">Uncharacterized protein</fullName>
    </submittedName>
</protein>
<dbReference type="Proteomes" id="UP000639643">
    <property type="component" value="Unassembled WGS sequence"/>
</dbReference>
<evidence type="ECO:0000313" key="2">
    <source>
        <dbReference type="EMBL" id="KAF6844279.1"/>
    </source>
</evidence>
<sequence>MATVSFPLDRDNEKGRDGSQMYRVHGREAFWTSSGCPAASPALVCCGLTKRPIHRSSGGSRLRTVQQEEEQQQRRQKQNAGLVGTTLLADSPVRPFLSLTLQRNPGNLAGLPLSASLDLGWGGGQEGGVVGGGASLDEPG</sequence>
<evidence type="ECO:0000313" key="3">
    <source>
        <dbReference type="Proteomes" id="UP000639643"/>
    </source>
</evidence>